<evidence type="ECO:0000313" key="8">
    <source>
        <dbReference type="Proteomes" id="UP000821853"/>
    </source>
</evidence>
<dbReference type="GO" id="GO:0005886">
    <property type="term" value="C:plasma membrane"/>
    <property type="evidence" value="ECO:0007669"/>
    <property type="project" value="TreeGrafter"/>
</dbReference>
<dbReference type="EMBL" id="JABSTR010000008">
    <property type="protein sequence ID" value="KAH9377417.1"/>
    <property type="molecule type" value="Genomic_DNA"/>
</dbReference>
<dbReference type="GO" id="GO:0015137">
    <property type="term" value="F:citrate transmembrane transporter activity"/>
    <property type="evidence" value="ECO:0007669"/>
    <property type="project" value="TreeGrafter"/>
</dbReference>
<dbReference type="PANTHER" id="PTHR10283">
    <property type="entry name" value="SOLUTE CARRIER FAMILY 13 MEMBER"/>
    <property type="match status" value="1"/>
</dbReference>
<comment type="caution">
    <text evidence="7">The sequence shown here is derived from an EMBL/GenBank/DDBJ whole genome shotgun (WGS) entry which is preliminary data.</text>
</comment>
<keyword evidence="8" id="KW-1185">Reference proteome</keyword>
<organism evidence="7 8">
    <name type="scientific">Haemaphysalis longicornis</name>
    <name type="common">Bush tick</name>
    <dbReference type="NCBI Taxonomy" id="44386"/>
    <lineage>
        <taxon>Eukaryota</taxon>
        <taxon>Metazoa</taxon>
        <taxon>Ecdysozoa</taxon>
        <taxon>Arthropoda</taxon>
        <taxon>Chelicerata</taxon>
        <taxon>Arachnida</taxon>
        <taxon>Acari</taxon>
        <taxon>Parasitiformes</taxon>
        <taxon>Ixodida</taxon>
        <taxon>Ixodoidea</taxon>
        <taxon>Ixodidae</taxon>
        <taxon>Haemaphysalinae</taxon>
        <taxon>Haemaphysalis</taxon>
    </lineage>
</organism>
<dbReference type="PANTHER" id="PTHR10283:SF82">
    <property type="entry name" value="SOLUTE CARRIER FAMILY 13 MEMBER 2"/>
    <property type="match status" value="1"/>
</dbReference>
<keyword evidence="4 6" id="KW-1133">Transmembrane helix</keyword>
<accession>A0A9J6GRR7</accession>
<comment type="subcellular location">
    <subcellularLocation>
        <location evidence="1">Membrane</location>
        <topology evidence="1">Multi-pass membrane protein</topology>
    </subcellularLocation>
</comment>
<dbReference type="Proteomes" id="UP000821853">
    <property type="component" value="Unassembled WGS sequence"/>
</dbReference>
<dbReference type="GO" id="GO:0015141">
    <property type="term" value="F:succinate transmembrane transporter activity"/>
    <property type="evidence" value="ECO:0007669"/>
    <property type="project" value="TreeGrafter"/>
</dbReference>
<feature type="transmembrane region" description="Helical" evidence="6">
    <location>
        <begin position="478"/>
        <end position="511"/>
    </location>
</feature>
<dbReference type="OrthoDB" id="6493944at2759"/>
<feature type="transmembrane region" description="Helical" evidence="6">
    <location>
        <begin position="441"/>
        <end position="458"/>
    </location>
</feature>
<comment type="similarity">
    <text evidence="2">Belongs to the SLC13A/DASS transporter (TC 2.A.47) family. NADC subfamily.</text>
</comment>
<feature type="transmembrane region" description="Helical" evidence="6">
    <location>
        <begin position="565"/>
        <end position="587"/>
    </location>
</feature>
<dbReference type="AlphaFoldDB" id="A0A9J6GRR7"/>
<gene>
    <name evidence="7" type="ORF">HPB48_016794</name>
</gene>
<feature type="transmembrane region" description="Helical" evidence="6">
    <location>
        <begin position="311"/>
        <end position="329"/>
    </location>
</feature>
<dbReference type="VEuPathDB" id="VectorBase:HLOH_057664"/>
<proteinExistence type="inferred from homology"/>
<keyword evidence="3 6" id="KW-0812">Transmembrane</keyword>
<feature type="transmembrane region" description="Helical" evidence="6">
    <location>
        <begin position="360"/>
        <end position="384"/>
    </location>
</feature>
<evidence type="ECO:0000256" key="2">
    <source>
        <dbReference type="ARBA" id="ARBA00006772"/>
    </source>
</evidence>
<evidence type="ECO:0000256" key="5">
    <source>
        <dbReference type="ARBA" id="ARBA00023136"/>
    </source>
</evidence>
<dbReference type="Pfam" id="PF00939">
    <property type="entry name" value="Na_sulph_symp"/>
    <property type="match status" value="1"/>
</dbReference>
<dbReference type="OMA" id="MCAQCTA"/>
<sequence>MREVYGQEASTGLYEEIGQLAFTLQEARAQFQIWRAACSEKKKLQEVLWNFVRMWRRKPSWTIADVMFKNEALGAQKTINAHARCPDAVVYTFAQRLGRMEDKIPVPRWKKALKPVLATVTPLVLLPIPLSIGTDNTGLLFMASLMIATAIESSDLHERLAFKCLLTLGTSEGRALLELNASVQAQRLQILLRSTPLAVATIMGPMAIALTTKMATPSYHQVPTNDCQHRLKQNGDAGNDHFEVGITADPSGALIRKNHDLLKKIFLLSIAYSSNIGGTGSIIGSSTNILFKGIIDELFPHSTELTSATWMLYNVPPMIVCTAIGWIYLRLIIKFCRKNQNCLEARHDIRREIQLQYQRLGSVSFAEYTVLAILGALILVLFFYKPQFMTGWGDLLQYGTKIKSSTPALAICFLLFVLPKDPRNLHCSEPLVSFKEFSTKMPWGIVILFGGCLSIAEASQRSGLSTIVIHTLNGLRDLPSGLVLVLLCFTGCFLTEVVSTYVVTGILTPIISELAVATRVHPLYFLMPAKASCLFAFMLPIATGANAILCDMGRLRTFDMMKMGFIMNIACVLVQLAAIHTVGPLVFDLYRFPSWAAKDFGLTVISAVSSAPNASAIGNDTLAATTLSSFLNVTLPEVMAST</sequence>
<evidence type="ECO:0000256" key="3">
    <source>
        <dbReference type="ARBA" id="ARBA00022692"/>
    </source>
</evidence>
<feature type="transmembrane region" description="Helical" evidence="6">
    <location>
        <begin position="265"/>
        <end position="291"/>
    </location>
</feature>
<evidence type="ECO:0000256" key="4">
    <source>
        <dbReference type="ARBA" id="ARBA00022989"/>
    </source>
</evidence>
<keyword evidence="5 6" id="KW-0472">Membrane</keyword>
<reference evidence="7 8" key="1">
    <citation type="journal article" date="2020" name="Cell">
        <title>Large-Scale Comparative Analyses of Tick Genomes Elucidate Their Genetic Diversity and Vector Capacities.</title>
        <authorList>
            <consortium name="Tick Genome and Microbiome Consortium (TIGMIC)"/>
            <person name="Jia N."/>
            <person name="Wang J."/>
            <person name="Shi W."/>
            <person name="Du L."/>
            <person name="Sun Y."/>
            <person name="Zhan W."/>
            <person name="Jiang J.F."/>
            <person name="Wang Q."/>
            <person name="Zhang B."/>
            <person name="Ji P."/>
            <person name="Bell-Sakyi L."/>
            <person name="Cui X.M."/>
            <person name="Yuan T.T."/>
            <person name="Jiang B.G."/>
            <person name="Yang W.F."/>
            <person name="Lam T.T."/>
            <person name="Chang Q.C."/>
            <person name="Ding S.J."/>
            <person name="Wang X.J."/>
            <person name="Zhu J.G."/>
            <person name="Ruan X.D."/>
            <person name="Zhao L."/>
            <person name="Wei J.T."/>
            <person name="Ye R.Z."/>
            <person name="Que T.C."/>
            <person name="Du C.H."/>
            <person name="Zhou Y.H."/>
            <person name="Cheng J.X."/>
            <person name="Dai P.F."/>
            <person name="Guo W.B."/>
            <person name="Han X.H."/>
            <person name="Huang E.J."/>
            <person name="Li L.F."/>
            <person name="Wei W."/>
            <person name="Gao Y.C."/>
            <person name="Liu J.Z."/>
            <person name="Shao H.Z."/>
            <person name="Wang X."/>
            <person name="Wang C.C."/>
            <person name="Yang T.C."/>
            <person name="Huo Q.B."/>
            <person name="Li W."/>
            <person name="Chen H.Y."/>
            <person name="Chen S.E."/>
            <person name="Zhou L.G."/>
            <person name="Ni X.B."/>
            <person name="Tian J.H."/>
            <person name="Sheng Y."/>
            <person name="Liu T."/>
            <person name="Pan Y.S."/>
            <person name="Xia L.Y."/>
            <person name="Li J."/>
            <person name="Zhao F."/>
            <person name="Cao W.C."/>
        </authorList>
    </citation>
    <scope>NUCLEOTIDE SEQUENCE [LARGE SCALE GENOMIC DNA]</scope>
    <source>
        <strain evidence="7">HaeL-2018</strain>
    </source>
</reference>
<protein>
    <recommendedName>
        <fullName evidence="9">Na+/dicarboxylate, Na+/tricarboxylate and phosphate transporter</fullName>
    </recommendedName>
</protein>
<evidence type="ECO:0008006" key="9">
    <source>
        <dbReference type="Google" id="ProtNLM"/>
    </source>
</evidence>
<evidence type="ECO:0000256" key="6">
    <source>
        <dbReference type="SAM" id="Phobius"/>
    </source>
</evidence>
<evidence type="ECO:0000313" key="7">
    <source>
        <dbReference type="EMBL" id="KAH9377417.1"/>
    </source>
</evidence>
<dbReference type="InterPro" id="IPR001898">
    <property type="entry name" value="SLC13A/DASS"/>
</dbReference>
<name>A0A9J6GRR7_HAELO</name>
<evidence type="ECO:0000256" key="1">
    <source>
        <dbReference type="ARBA" id="ARBA00004141"/>
    </source>
</evidence>
<feature type="transmembrane region" description="Helical" evidence="6">
    <location>
        <begin position="523"/>
        <end position="545"/>
    </location>
</feature>